<evidence type="ECO:0000313" key="2">
    <source>
        <dbReference type="Proteomes" id="UP000257109"/>
    </source>
</evidence>
<organism evidence="1 2">
    <name type="scientific">Mucuna pruriens</name>
    <name type="common">Velvet bean</name>
    <name type="synonym">Dolichos pruriens</name>
    <dbReference type="NCBI Taxonomy" id="157652"/>
    <lineage>
        <taxon>Eukaryota</taxon>
        <taxon>Viridiplantae</taxon>
        <taxon>Streptophyta</taxon>
        <taxon>Embryophyta</taxon>
        <taxon>Tracheophyta</taxon>
        <taxon>Spermatophyta</taxon>
        <taxon>Magnoliopsida</taxon>
        <taxon>eudicotyledons</taxon>
        <taxon>Gunneridae</taxon>
        <taxon>Pentapetalae</taxon>
        <taxon>rosids</taxon>
        <taxon>fabids</taxon>
        <taxon>Fabales</taxon>
        <taxon>Fabaceae</taxon>
        <taxon>Papilionoideae</taxon>
        <taxon>50 kb inversion clade</taxon>
        <taxon>NPAAA clade</taxon>
        <taxon>indigoferoid/millettioid clade</taxon>
        <taxon>Phaseoleae</taxon>
        <taxon>Mucuna</taxon>
    </lineage>
</organism>
<reference evidence="1" key="1">
    <citation type="submission" date="2018-05" db="EMBL/GenBank/DDBJ databases">
        <title>Draft genome of Mucuna pruriens seed.</title>
        <authorList>
            <person name="Nnadi N.E."/>
            <person name="Vos R."/>
            <person name="Hasami M.H."/>
            <person name="Devisetty U.K."/>
            <person name="Aguiy J.C."/>
        </authorList>
    </citation>
    <scope>NUCLEOTIDE SEQUENCE [LARGE SCALE GENOMIC DNA]</scope>
    <source>
        <strain evidence="1">JCA_2017</strain>
    </source>
</reference>
<feature type="non-terminal residue" evidence="1">
    <location>
        <position position="1"/>
    </location>
</feature>
<gene>
    <name evidence="1" type="ORF">CR513_56112</name>
</gene>
<dbReference type="AlphaFoldDB" id="A0A371EGU7"/>
<comment type="caution">
    <text evidence="1">The sequence shown here is derived from an EMBL/GenBank/DDBJ whole genome shotgun (WGS) entry which is preliminary data.</text>
</comment>
<accession>A0A371EGU7</accession>
<sequence length="93" mass="11081">MVLNIIGRNKVYFGGCRMKTHLLHHNIDVMHIEKNVFMNKEFELKDISRVKIFKPKPAYTLTKSQRVAICKYVNLNQRKLHGMKSHDCYIFMQ</sequence>
<dbReference type="EMBL" id="QJKJ01014003">
    <property type="protein sequence ID" value="RDX65255.1"/>
    <property type="molecule type" value="Genomic_DNA"/>
</dbReference>
<dbReference type="Proteomes" id="UP000257109">
    <property type="component" value="Unassembled WGS sequence"/>
</dbReference>
<name>A0A371EGU7_MUCPR</name>
<dbReference type="OrthoDB" id="1424466at2759"/>
<proteinExistence type="predicted"/>
<keyword evidence="2" id="KW-1185">Reference proteome</keyword>
<protein>
    <submittedName>
        <fullName evidence="1">Uncharacterized protein</fullName>
    </submittedName>
</protein>
<evidence type="ECO:0000313" key="1">
    <source>
        <dbReference type="EMBL" id="RDX65255.1"/>
    </source>
</evidence>